<dbReference type="AlphaFoldDB" id="G7J531"/>
<accession>G7J531</accession>
<dbReference type="eggNOG" id="KOG0244">
    <property type="taxonomic scope" value="Eukaryota"/>
</dbReference>
<protein>
    <submittedName>
        <fullName evidence="3">Chromosome-associated kinesin KIF4-like protein, putative</fullName>
    </submittedName>
</protein>
<gene>
    <name evidence="3" type="ordered locus">MTR_3g100230</name>
</gene>
<feature type="compositionally biased region" description="Acidic residues" evidence="2">
    <location>
        <begin position="262"/>
        <end position="273"/>
    </location>
</feature>
<feature type="coiled-coil region" evidence="1">
    <location>
        <begin position="485"/>
        <end position="560"/>
    </location>
</feature>
<dbReference type="HOGENOM" id="CLU_022399_0_0_1"/>
<dbReference type="EMBL" id="CM001219">
    <property type="protein sequence ID" value="AES73156.2"/>
    <property type="molecule type" value="Genomic_DNA"/>
</dbReference>
<reference evidence="3 5" key="2">
    <citation type="journal article" date="2014" name="BMC Genomics">
        <title>An improved genome release (version Mt4.0) for the model legume Medicago truncatula.</title>
        <authorList>
            <person name="Tang H."/>
            <person name="Krishnakumar V."/>
            <person name="Bidwell S."/>
            <person name="Rosen B."/>
            <person name="Chan A."/>
            <person name="Zhou S."/>
            <person name="Gentzbittel L."/>
            <person name="Childs K.L."/>
            <person name="Yandell M."/>
            <person name="Gundlach H."/>
            <person name="Mayer K.F."/>
            <person name="Schwartz D.C."/>
            <person name="Town C.D."/>
        </authorList>
    </citation>
    <scope>GENOME REANNOTATION</scope>
    <source>
        <strain evidence="4 5">cv. Jemalong A17</strain>
    </source>
</reference>
<name>G7J531_MEDTR</name>
<proteinExistence type="predicted"/>
<dbReference type="GO" id="GO:0003777">
    <property type="term" value="F:microtubule motor activity"/>
    <property type="evidence" value="ECO:0000318"/>
    <property type="project" value="GO_Central"/>
</dbReference>
<dbReference type="EnsemblPlants" id="AES73156">
    <property type="protein sequence ID" value="AES73156"/>
    <property type="gene ID" value="MTR_3g100230"/>
</dbReference>
<organism evidence="3 5">
    <name type="scientific">Medicago truncatula</name>
    <name type="common">Barrel medic</name>
    <name type="synonym">Medicago tribuloides</name>
    <dbReference type="NCBI Taxonomy" id="3880"/>
    <lineage>
        <taxon>Eukaryota</taxon>
        <taxon>Viridiplantae</taxon>
        <taxon>Streptophyta</taxon>
        <taxon>Embryophyta</taxon>
        <taxon>Tracheophyta</taxon>
        <taxon>Spermatophyta</taxon>
        <taxon>Magnoliopsida</taxon>
        <taxon>eudicotyledons</taxon>
        <taxon>Gunneridae</taxon>
        <taxon>Pentapetalae</taxon>
        <taxon>rosids</taxon>
        <taxon>fabids</taxon>
        <taxon>Fabales</taxon>
        <taxon>Fabaceae</taxon>
        <taxon>Papilionoideae</taxon>
        <taxon>50 kb inversion clade</taxon>
        <taxon>NPAAA clade</taxon>
        <taxon>Hologalegina</taxon>
        <taxon>IRL clade</taxon>
        <taxon>Trifolieae</taxon>
        <taxon>Medicago</taxon>
    </lineage>
</organism>
<reference evidence="3 5" key="1">
    <citation type="journal article" date="2011" name="Nature">
        <title>The Medicago genome provides insight into the evolution of rhizobial symbioses.</title>
        <authorList>
            <person name="Young N.D."/>
            <person name="Debelle F."/>
            <person name="Oldroyd G.E."/>
            <person name="Geurts R."/>
            <person name="Cannon S.B."/>
            <person name="Udvardi M.K."/>
            <person name="Benedito V.A."/>
            <person name="Mayer K.F."/>
            <person name="Gouzy J."/>
            <person name="Schoof H."/>
            <person name="Van de Peer Y."/>
            <person name="Proost S."/>
            <person name="Cook D.R."/>
            <person name="Meyers B.C."/>
            <person name="Spannagl M."/>
            <person name="Cheung F."/>
            <person name="De Mita S."/>
            <person name="Krishnakumar V."/>
            <person name="Gundlach H."/>
            <person name="Zhou S."/>
            <person name="Mudge J."/>
            <person name="Bharti A.K."/>
            <person name="Murray J.D."/>
            <person name="Naoumkina M.A."/>
            <person name="Rosen B."/>
            <person name="Silverstein K.A."/>
            <person name="Tang H."/>
            <person name="Rombauts S."/>
            <person name="Zhao P.X."/>
            <person name="Zhou P."/>
            <person name="Barbe V."/>
            <person name="Bardou P."/>
            <person name="Bechner M."/>
            <person name="Bellec A."/>
            <person name="Berger A."/>
            <person name="Berges H."/>
            <person name="Bidwell S."/>
            <person name="Bisseling T."/>
            <person name="Choisne N."/>
            <person name="Couloux A."/>
            <person name="Denny R."/>
            <person name="Deshpande S."/>
            <person name="Dai X."/>
            <person name="Doyle J.J."/>
            <person name="Dudez A.M."/>
            <person name="Farmer A.D."/>
            <person name="Fouteau S."/>
            <person name="Franken C."/>
            <person name="Gibelin C."/>
            <person name="Gish J."/>
            <person name="Goldstein S."/>
            <person name="Gonzalez A.J."/>
            <person name="Green P.J."/>
            <person name="Hallab A."/>
            <person name="Hartog M."/>
            <person name="Hua A."/>
            <person name="Humphray S.J."/>
            <person name="Jeong D.H."/>
            <person name="Jing Y."/>
            <person name="Jocker A."/>
            <person name="Kenton S.M."/>
            <person name="Kim D.J."/>
            <person name="Klee K."/>
            <person name="Lai H."/>
            <person name="Lang C."/>
            <person name="Lin S."/>
            <person name="Macmil S.L."/>
            <person name="Magdelenat G."/>
            <person name="Matthews L."/>
            <person name="McCorrison J."/>
            <person name="Monaghan E.L."/>
            <person name="Mun J.H."/>
            <person name="Najar F.Z."/>
            <person name="Nicholson C."/>
            <person name="Noirot C."/>
            <person name="O'Bleness M."/>
            <person name="Paule C.R."/>
            <person name="Poulain J."/>
            <person name="Prion F."/>
            <person name="Qin B."/>
            <person name="Qu C."/>
            <person name="Retzel E.F."/>
            <person name="Riddle C."/>
            <person name="Sallet E."/>
            <person name="Samain S."/>
            <person name="Samson N."/>
            <person name="Sanders I."/>
            <person name="Saurat O."/>
            <person name="Scarpelli C."/>
            <person name="Schiex T."/>
            <person name="Segurens B."/>
            <person name="Severin A.J."/>
            <person name="Sherrier D.J."/>
            <person name="Shi R."/>
            <person name="Sims S."/>
            <person name="Singer S.R."/>
            <person name="Sinharoy S."/>
            <person name="Sterck L."/>
            <person name="Viollet A."/>
            <person name="Wang B.B."/>
            <person name="Wang K."/>
            <person name="Wang M."/>
            <person name="Wang X."/>
            <person name="Warfsmann J."/>
            <person name="Weissenbach J."/>
            <person name="White D.D."/>
            <person name="White J.D."/>
            <person name="Wiley G.B."/>
            <person name="Wincker P."/>
            <person name="Xing Y."/>
            <person name="Yang L."/>
            <person name="Yao Z."/>
            <person name="Ying F."/>
            <person name="Zhai J."/>
            <person name="Zhou L."/>
            <person name="Zuber A."/>
            <person name="Denarie J."/>
            <person name="Dixon R.A."/>
            <person name="May G.D."/>
            <person name="Schwartz D.C."/>
            <person name="Rogers J."/>
            <person name="Quetier F."/>
            <person name="Town C.D."/>
            <person name="Roe B.A."/>
        </authorList>
    </citation>
    <scope>NUCLEOTIDE SEQUENCE [LARGE SCALE GENOMIC DNA]</scope>
    <source>
        <strain evidence="3">A17</strain>
        <strain evidence="4 5">cv. Jemalong A17</strain>
    </source>
</reference>
<dbReference type="Proteomes" id="UP000002051">
    <property type="component" value="Chromosome 3"/>
</dbReference>
<keyword evidence="5" id="KW-1185">Reference proteome</keyword>
<feature type="compositionally biased region" description="Basic and acidic residues" evidence="2">
    <location>
        <begin position="21"/>
        <end position="39"/>
    </location>
</feature>
<dbReference type="PANTHER" id="PTHR47969:SF6">
    <property type="entry name" value="KINESIN-LIKE PROTEIN KIN-4C"/>
    <property type="match status" value="1"/>
</dbReference>
<dbReference type="ExpressionAtlas" id="G7J531">
    <property type="expression patterns" value="differential"/>
</dbReference>
<dbReference type="Pfam" id="PF25764">
    <property type="entry name" value="KIF21A_4th"/>
    <property type="match status" value="1"/>
</dbReference>
<dbReference type="GO" id="GO:0005874">
    <property type="term" value="C:microtubule"/>
    <property type="evidence" value="ECO:0000318"/>
    <property type="project" value="GO_Central"/>
</dbReference>
<evidence type="ECO:0000256" key="2">
    <source>
        <dbReference type="SAM" id="MobiDB-lite"/>
    </source>
</evidence>
<keyword evidence="1" id="KW-0175">Coiled coil</keyword>
<dbReference type="STRING" id="3880.G7J531"/>
<evidence type="ECO:0000313" key="5">
    <source>
        <dbReference type="Proteomes" id="UP000002051"/>
    </source>
</evidence>
<evidence type="ECO:0000313" key="3">
    <source>
        <dbReference type="EMBL" id="AES73156.2"/>
    </source>
</evidence>
<dbReference type="GO" id="GO:0007018">
    <property type="term" value="P:microtubule-based movement"/>
    <property type="evidence" value="ECO:0007669"/>
    <property type="project" value="InterPro"/>
</dbReference>
<dbReference type="PANTHER" id="PTHR47969">
    <property type="entry name" value="CHROMOSOME-ASSOCIATED KINESIN KIF4A-RELATED"/>
    <property type="match status" value="1"/>
</dbReference>
<reference evidence="4" key="3">
    <citation type="submission" date="2015-04" db="UniProtKB">
        <authorList>
            <consortium name="EnsemblPlants"/>
        </authorList>
    </citation>
    <scope>IDENTIFICATION</scope>
    <source>
        <strain evidence="4">cv. Jemalong A17</strain>
    </source>
</reference>
<feature type="region of interest" description="Disordered" evidence="2">
    <location>
        <begin position="1"/>
        <end position="64"/>
    </location>
</feature>
<feature type="region of interest" description="Disordered" evidence="2">
    <location>
        <begin position="250"/>
        <end position="273"/>
    </location>
</feature>
<sequence>MKKTTRRSKQSSPIDSSPSDANEKQHYEERIRELERENKAYQTEIEELKKQKGNDSSASNDGVEKLKKDYLQKLNLLEDQVSELKKKLGSQSQFSTHRKKADESTKQLQYEIQSLKAQKVQLQCKIKLESVRFRLCKALLEKEVLQLKKEGRRNEIKAHSLRTSNQMLKMVLQRKTEEASAAIKRLRDMIAARKAILNRSSGSKNKNGQVIQDAEHELEATTQLHKLCSQYESNIEKMIEEIAQLKEEVEMHREERSRSQSQEEDLNSPEKDFDDIQDLKEQVNNLSGILKELQLRKEKHDSREMKQDLDLLLSEESNDKIKLDIPGMSGSTENSVKRERAREGLCCSCSKKSLCKTTKCQCRSTGGSCGPSCGCTGSKCTNREPLKSVAENELPKSEDSECSTNKDGGVIASECAKLLQSALVEKPASRRDNQGPKKKPLCDIQNSLVGNIDAQKQGRKKNTRKPVIQMMSMNLKSQLSCTKLCSQYESNIEKMTEEIAQLKEEVAMHREEKSRSQSQEEDLNIPEKGFDDIQVSKEQVNNLSHLLKELQLRKEKHDSREMKQGLDLLLSEESKDKNKLDIPGMSGSYEKSYKRERVCEGLFCSCSKKSLCKTTKCKFRSTGGSCGPSCRCTRFKCTNREPLKSLADNELPKSENSECSTNKDGGVIAYECAKLLQSAFVEKPASRRDNQGPNKKPLCDILNSLGNLDAQKQGRKKIVRKPLIQLVTKDTMSSTPEK</sequence>
<accession>A0A0C3VP59</accession>
<dbReference type="GO" id="GO:0007019">
    <property type="term" value="P:microtubule depolymerization"/>
    <property type="evidence" value="ECO:0000318"/>
    <property type="project" value="GO_Central"/>
</dbReference>
<evidence type="ECO:0000313" key="4">
    <source>
        <dbReference type="EnsemblPlants" id="AES73156"/>
    </source>
</evidence>
<feature type="compositionally biased region" description="Low complexity" evidence="2">
    <location>
        <begin position="11"/>
        <end position="20"/>
    </location>
</feature>
<evidence type="ECO:0000256" key="1">
    <source>
        <dbReference type="SAM" id="Coils"/>
    </source>
</evidence>
<dbReference type="PaxDb" id="3880-AES73156"/>
<dbReference type="InterPro" id="IPR027640">
    <property type="entry name" value="Kinesin-like_fam"/>
</dbReference>